<name>E4Y0G2_OIKDI</name>
<proteinExistence type="predicted"/>
<reference evidence="1" key="1">
    <citation type="journal article" date="2010" name="Science">
        <title>Plasticity of animal genome architecture unmasked by rapid evolution of a pelagic tunicate.</title>
        <authorList>
            <person name="Denoeud F."/>
            <person name="Henriet S."/>
            <person name="Mungpakdee S."/>
            <person name="Aury J.M."/>
            <person name="Da Silva C."/>
            <person name="Brinkmann H."/>
            <person name="Mikhaleva J."/>
            <person name="Olsen L.C."/>
            <person name="Jubin C."/>
            <person name="Canestro C."/>
            <person name="Bouquet J.M."/>
            <person name="Danks G."/>
            <person name="Poulain J."/>
            <person name="Campsteijn C."/>
            <person name="Adamski M."/>
            <person name="Cross I."/>
            <person name="Yadetie F."/>
            <person name="Muffato M."/>
            <person name="Louis A."/>
            <person name="Butcher S."/>
            <person name="Tsagkogeorga G."/>
            <person name="Konrad A."/>
            <person name="Singh S."/>
            <person name="Jensen M.F."/>
            <person name="Cong E.H."/>
            <person name="Eikeseth-Otteraa H."/>
            <person name="Noel B."/>
            <person name="Anthouard V."/>
            <person name="Porcel B.M."/>
            <person name="Kachouri-Lafond R."/>
            <person name="Nishino A."/>
            <person name="Ugolini M."/>
            <person name="Chourrout P."/>
            <person name="Nishida H."/>
            <person name="Aasland R."/>
            <person name="Huzurbazar S."/>
            <person name="Westhof E."/>
            <person name="Delsuc F."/>
            <person name="Lehrach H."/>
            <person name="Reinhardt R."/>
            <person name="Weissenbach J."/>
            <person name="Roy S.W."/>
            <person name="Artiguenave F."/>
            <person name="Postlethwait J.H."/>
            <person name="Manak J.R."/>
            <person name="Thompson E.M."/>
            <person name="Jaillon O."/>
            <person name="Du Pasquier L."/>
            <person name="Boudinot P."/>
            <person name="Liberles D.A."/>
            <person name="Volff J.N."/>
            <person name="Philippe H."/>
            <person name="Lenhard B."/>
            <person name="Roest Crollius H."/>
            <person name="Wincker P."/>
            <person name="Chourrout D."/>
        </authorList>
    </citation>
    <scope>NUCLEOTIDE SEQUENCE [LARGE SCALE GENOMIC DNA]</scope>
</reference>
<evidence type="ECO:0000313" key="2">
    <source>
        <dbReference type="Proteomes" id="UP000001307"/>
    </source>
</evidence>
<dbReference type="EMBL" id="FN653494">
    <property type="protein sequence ID" value="CBY15370.1"/>
    <property type="molecule type" value="Genomic_DNA"/>
</dbReference>
<dbReference type="InParanoid" id="E4Y0G2"/>
<sequence length="311" mass="35728">MEALMWGHLGKYSCMEMFLLQRYHSGGSYSCKKGVENVFKQCLITTYTDTMGEEAASQLAEKEAYAVSAYFCSWTLTPGDNMMTTPGYMDISSDRPYNRPVITDLAEPVDRLDLVKIAAHIIEPNLGILVTDHFVNISAASYSNDDSFFSGMCNHWGKMQKSLDKSAKEGIKEVIYSEKIDQMLKDLNFTTSERDEIKEEISEISFEIGMTWNAVSSFNPFCENKEQWPMLPEEVKEEIRCEIPQAADMVVKCFDEYILGRVPHGDEYWRNILRFGICTYSQISRNCLSMSRISADIEEIYEETLDDIFYY</sequence>
<organism evidence="1">
    <name type="scientific">Oikopleura dioica</name>
    <name type="common">Tunicate</name>
    <dbReference type="NCBI Taxonomy" id="34765"/>
    <lineage>
        <taxon>Eukaryota</taxon>
        <taxon>Metazoa</taxon>
        <taxon>Chordata</taxon>
        <taxon>Tunicata</taxon>
        <taxon>Appendicularia</taxon>
        <taxon>Copelata</taxon>
        <taxon>Oikopleuridae</taxon>
        <taxon>Oikopleura</taxon>
    </lineage>
</organism>
<dbReference type="AlphaFoldDB" id="E4Y0G2"/>
<evidence type="ECO:0000313" key="1">
    <source>
        <dbReference type="EMBL" id="CBY15370.1"/>
    </source>
</evidence>
<dbReference type="Proteomes" id="UP000001307">
    <property type="component" value="Unassembled WGS sequence"/>
</dbReference>
<accession>E4Y0G2</accession>
<keyword evidence="2" id="KW-1185">Reference proteome</keyword>
<gene>
    <name evidence="1" type="ORF">GSOID_T00012281001</name>
</gene>
<protein>
    <submittedName>
        <fullName evidence="1">Uncharacterized protein</fullName>
    </submittedName>
</protein>